<accession>A0A8H7NHR6</accession>
<reference evidence="1" key="1">
    <citation type="submission" date="2020-10" db="EMBL/GenBank/DDBJ databases">
        <title>High-Quality Genome Resource of Clonostachys rosea strain S41 by Oxford Nanopore Long-Read Sequencing.</title>
        <authorList>
            <person name="Wang H."/>
        </authorList>
    </citation>
    <scope>NUCLEOTIDE SEQUENCE</scope>
    <source>
        <strain evidence="1">S41</strain>
    </source>
</reference>
<evidence type="ECO:0000313" key="1">
    <source>
        <dbReference type="EMBL" id="KAF9755876.1"/>
    </source>
</evidence>
<dbReference type="EMBL" id="JADCTT010000003">
    <property type="protein sequence ID" value="KAF9755876.1"/>
    <property type="molecule type" value="Genomic_DNA"/>
</dbReference>
<comment type="caution">
    <text evidence="1">The sequence shown here is derived from an EMBL/GenBank/DDBJ whole genome shotgun (WGS) entry which is preliminary data.</text>
</comment>
<protein>
    <submittedName>
        <fullName evidence="1">Uncharacterized protein</fullName>
    </submittedName>
</protein>
<dbReference type="AlphaFoldDB" id="A0A8H7NHR6"/>
<sequence>MDGWTAAAMCNKTVPIYVTALGSKDVFGAQPSREFDRHISMSLFFWLYSRWFRPYRSNVEFGRFIAYPIHPAHVALDLEPNAMAQDIVSMHKAICSQVDSLEGKPIPKYSRIPYCNSRVYALHHSFEHSSSYSLPTLQPLQSRFWCNARLLQLDYCPPDLQGREHHGIVNC</sequence>
<dbReference type="Proteomes" id="UP000616885">
    <property type="component" value="Unassembled WGS sequence"/>
</dbReference>
<evidence type="ECO:0000313" key="2">
    <source>
        <dbReference type="Proteomes" id="UP000616885"/>
    </source>
</evidence>
<proteinExistence type="predicted"/>
<organism evidence="1 2">
    <name type="scientific">Bionectria ochroleuca</name>
    <name type="common">Gliocladium roseum</name>
    <dbReference type="NCBI Taxonomy" id="29856"/>
    <lineage>
        <taxon>Eukaryota</taxon>
        <taxon>Fungi</taxon>
        <taxon>Dikarya</taxon>
        <taxon>Ascomycota</taxon>
        <taxon>Pezizomycotina</taxon>
        <taxon>Sordariomycetes</taxon>
        <taxon>Hypocreomycetidae</taxon>
        <taxon>Hypocreales</taxon>
        <taxon>Bionectriaceae</taxon>
        <taxon>Clonostachys</taxon>
    </lineage>
</organism>
<gene>
    <name evidence="1" type="ORF">IM811_011317</name>
</gene>
<name>A0A8H7NHR6_BIOOC</name>